<organism evidence="3 4">
    <name type="scientific">Chthoniobacter flavus Ellin428</name>
    <dbReference type="NCBI Taxonomy" id="497964"/>
    <lineage>
        <taxon>Bacteria</taxon>
        <taxon>Pseudomonadati</taxon>
        <taxon>Verrucomicrobiota</taxon>
        <taxon>Spartobacteria</taxon>
        <taxon>Chthoniobacterales</taxon>
        <taxon>Chthoniobacteraceae</taxon>
        <taxon>Chthoniobacter</taxon>
    </lineage>
</organism>
<evidence type="ECO:0000313" key="4">
    <source>
        <dbReference type="Proteomes" id="UP000005824"/>
    </source>
</evidence>
<dbReference type="CDD" id="cd03230">
    <property type="entry name" value="ABC_DR_subfamily_A"/>
    <property type="match status" value="1"/>
</dbReference>
<dbReference type="eggNOG" id="COG1131">
    <property type="taxonomic scope" value="Bacteria"/>
</dbReference>
<name>B4D064_9BACT</name>
<dbReference type="GO" id="GO:0016887">
    <property type="term" value="F:ATP hydrolysis activity"/>
    <property type="evidence" value="ECO:0007669"/>
    <property type="project" value="InterPro"/>
</dbReference>
<evidence type="ECO:0000259" key="2">
    <source>
        <dbReference type="Pfam" id="PF00005"/>
    </source>
</evidence>
<dbReference type="InParanoid" id="B4D064"/>
<dbReference type="EMBL" id="ABVL01000005">
    <property type="protein sequence ID" value="EDY20378.1"/>
    <property type="molecule type" value="Genomic_DNA"/>
</dbReference>
<protein>
    <submittedName>
        <fullName evidence="3">ABC-type multidrug transport system ATPase component-like protein</fullName>
    </submittedName>
</protein>
<accession>B4D064</accession>
<dbReference type="PANTHER" id="PTHR43038">
    <property type="entry name" value="ATP-BINDING CASSETTE, SUB-FAMILY H, MEMBER 1"/>
    <property type="match status" value="1"/>
</dbReference>
<gene>
    <name evidence="3" type="ORF">CfE428DRAFT_2302</name>
</gene>
<evidence type="ECO:0000256" key="1">
    <source>
        <dbReference type="SAM" id="MobiDB-lite"/>
    </source>
</evidence>
<dbReference type="Proteomes" id="UP000005824">
    <property type="component" value="Unassembled WGS sequence"/>
</dbReference>
<proteinExistence type="predicted"/>
<dbReference type="GO" id="GO:0005524">
    <property type="term" value="F:ATP binding"/>
    <property type="evidence" value="ECO:0007669"/>
    <property type="project" value="InterPro"/>
</dbReference>
<dbReference type="STRING" id="497964.CfE428DRAFT_2302"/>
<dbReference type="SUPFAM" id="SSF52540">
    <property type="entry name" value="P-loop containing nucleoside triphosphate hydrolases"/>
    <property type="match status" value="1"/>
</dbReference>
<dbReference type="AlphaFoldDB" id="B4D064"/>
<dbReference type="Pfam" id="PF00005">
    <property type="entry name" value="ABC_tran"/>
    <property type="match status" value="1"/>
</dbReference>
<comment type="caution">
    <text evidence="3">The sequence shown here is derived from an EMBL/GenBank/DDBJ whole genome shotgun (WGS) entry which is preliminary data.</text>
</comment>
<reference evidence="3 4" key="1">
    <citation type="journal article" date="2011" name="J. Bacteriol.">
        <title>Genome sequence of Chthoniobacter flavus Ellin428, an aerobic heterotrophic soil bacterium.</title>
        <authorList>
            <person name="Kant R."/>
            <person name="van Passel M.W."/>
            <person name="Palva A."/>
            <person name="Lucas S."/>
            <person name="Lapidus A."/>
            <person name="Glavina Del Rio T."/>
            <person name="Dalin E."/>
            <person name="Tice H."/>
            <person name="Bruce D."/>
            <person name="Goodwin L."/>
            <person name="Pitluck S."/>
            <person name="Larimer F.W."/>
            <person name="Land M.L."/>
            <person name="Hauser L."/>
            <person name="Sangwan P."/>
            <person name="de Vos W.M."/>
            <person name="Janssen P.H."/>
            <person name="Smidt H."/>
        </authorList>
    </citation>
    <scope>NUCLEOTIDE SEQUENCE [LARGE SCALE GENOMIC DNA]</scope>
    <source>
        <strain evidence="3 4">Ellin428</strain>
    </source>
</reference>
<evidence type="ECO:0000313" key="3">
    <source>
        <dbReference type="EMBL" id="EDY20378.1"/>
    </source>
</evidence>
<dbReference type="InterPro" id="IPR003439">
    <property type="entry name" value="ABC_transporter-like_ATP-bd"/>
</dbReference>
<dbReference type="Gene3D" id="3.40.50.300">
    <property type="entry name" value="P-loop containing nucleotide triphosphate hydrolases"/>
    <property type="match status" value="1"/>
</dbReference>
<feature type="region of interest" description="Disordered" evidence="1">
    <location>
        <begin position="153"/>
        <end position="173"/>
    </location>
</feature>
<dbReference type="InterPro" id="IPR027417">
    <property type="entry name" value="P-loop_NTPase"/>
</dbReference>
<sequence>MIKVEKLTKRYAGVTAINNLDFEVEKGEIVGFLGPNGAGKSTTMKILTGYLPATSGSASIAGFDVFEQSIEARKRLGYLPENTPLYTDMRVSEYLRYRANLKGVAGRKVRQAVGDVLELCNLREVEHKLIGRSPRGIVSAWAWPMRSSTTPPCSFSMNRPSASTRTRFARSAS</sequence>
<feature type="domain" description="ABC transporter" evidence="2">
    <location>
        <begin position="18"/>
        <end position="134"/>
    </location>
</feature>
<keyword evidence="4" id="KW-1185">Reference proteome</keyword>
<dbReference type="PANTHER" id="PTHR43038:SF3">
    <property type="entry name" value="ABC TRANSPORTER G FAMILY MEMBER 20 ISOFORM X1"/>
    <property type="match status" value="1"/>
</dbReference>